<gene>
    <name evidence="2" type="ORF">POCTA_138.1.T0880004</name>
</gene>
<name>A0A8S1WCT3_PAROT</name>
<comment type="caution">
    <text evidence="2">The sequence shown here is derived from an EMBL/GenBank/DDBJ whole genome shotgun (WGS) entry which is preliminary data.</text>
</comment>
<proteinExistence type="predicted"/>
<accession>A0A8S1WCT3</accession>
<evidence type="ECO:0000313" key="3">
    <source>
        <dbReference type="Proteomes" id="UP000683925"/>
    </source>
</evidence>
<organism evidence="2 3">
    <name type="scientific">Paramecium octaurelia</name>
    <dbReference type="NCBI Taxonomy" id="43137"/>
    <lineage>
        <taxon>Eukaryota</taxon>
        <taxon>Sar</taxon>
        <taxon>Alveolata</taxon>
        <taxon>Ciliophora</taxon>
        <taxon>Intramacronucleata</taxon>
        <taxon>Oligohymenophorea</taxon>
        <taxon>Peniculida</taxon>
        <taxon>Parameciidae</taxon>
        <taxon>Paramecium</taxon>
    </lineage>
</organism>
<dbReference type="EMBL" id="CAJJDP010000087">
    <property type="protein sequence ID" value="CAD8186382.1"/>
    <property type="molecule type" value="Genomic_DNA"/>
</dbReference>
<dbReference type="AlphaFoldDB" id="A0A8S1WCT3"/>
<dbReference type="OrthoDB" id="318998at2759"/>
<sequence length="276" mass="33036">MENIQQQLIIDQFEMLRQQKIQEYCKLQELNNINHINFNFQIKQQENASQKYYQIDVLEIVYDRREIYSNKIRKMQRNIIFEERRNQHQAQQKENQLFLYKEDECFQIANQFIGLMSPLNKYEVVQGSQESDIQLAVEICKLNLYEGIELNFPNIVNTDSIHQISRLQQQYSQLIQLYQQFSIESQSQSLSQSIQTSPQQSLQSSSQRSHTSHQSSQSYSQDLQIERIRQLIIRVINDLESISSSQTYDFSEFSEFSIFEDQPEYDDDQRTETDEY</sequence>
<keyword evidence="3" id="KW-1185">Reference proteome</keyword>
<protein>
    <submittedName>
        <fullName evidence="2">Uncharacterized protein</fullName>
    </submittedName>
</protein>
<dbReference type="OMA" id="YKEDECF"/>
<reference evidence="2" key="1">
    <citation type="submission" date="2021-01" db="EMBL/GenBank/DDBJ databases">
        <authorList>
            <consortium name="Genoscope - CEA"/>
            <person name="William W."/>
        </authorList>
    </citation>
    <scope>NUCLEOTIDE SEQUENCE</scope>
</reference>
<dbReference type="Proteomes" id="UP000683925">
    <property type="component" value="Unassembled WGS sequence"/>
</dbReference>
<feature type="region of interest" description="Disordered" evidence="1">
    <location>
        <begin position="194"/>
        <end position="221"/>
    </location>
</feature>
<evidence type="ECO:0000313" key="2">
    <source>
        <dbReference type="EMBL" id="CAD8186382.1"/>
    </source>
</evidence>
<evidence type="ECO:0000256" key="1">
    <source>
        <dbReference type="SAM" id="MobiDB-lite"/>
    </source>
</evidence>